<dbReference type="RefSeq" id="WP_043746096.1">
    <property type="nucleotide sequence ID" value="NZ_AQQX01000002.1"/>
</dbReference>
<keyword evidence="5 7" id="KW-1133">Transmembrane helix</keyword>
<dbReference type="AlphaFoldDB" id="A0A0A0EGG6"/>
<dbReference type="Proteomes" id="UP000030004">
    <property type="component" value="Unassembled WGS sequence"/>
</dbReference>
<feature type="transmembrane region" description="Helical" evidence="7">
    <location>
        <begin position="144"/>
        <end position="162"/>
    </location>
</feature>
<keyword evidence="4 7" id="KW-0812">Transmembrane</keyword>
<accession>A0A0A0EGG6</accession>
<keyword evidence="3" id="KW-1003">Cell membrane</keyword>
<dbReference type="EMBL" id="AQQX01000002">
    <property type="protein sequence ID" value="KGM49380.1"/>
    <property type="molecule type" value="Genomic_DNA"/>
</dbReference>
<dbReference type="SUPFAM" id="SSF161098">
    <property type="entry name" value="MetI-like"/>
    <property type="match status" value="1"/>
</dbReference>
<proteinExistence type="inferred from homology"/>
<feature type="domain" description="ABC transmembrane type-1" evidence="8">
    <location>
        <begin position="84"/>
        <end position="268"/>
    </location>
</feature>
<dbReference type="GO" id="GO:0055085">
    <property type="term" value="P:transmembrane transport"/>
    <property type="evidence" value="ECO:0007669"/>
    <property type="project" value="InterPro"/>
</dbReference>
<feature type="transmembrane region" description="Helical" evidence="7">
    <location>
        <begin position="119"/>
        <end position="138"/>
    </location>
</feature>
<evidence type="ECO:0000313" key="9">
    <source>
        <dbReference type="EMBL" id="KGM49380.1"/>
    </source>
</evidence>
<evidence type="ECO:0000256" key="4">
    <source>
        <dbReference type="ARBA" id="ARBA00022692"/>
    </source>
</evidence>
<dbReference type="GO" id="GO:0005886">
    <property type="term" value="C:plasma membrane"/>
    <property type="evidence" value="ECO:0007669"/>
    <property type="project" value="UniProtKB-SubCell"/>
</dbReference>
<organism evidence="9 10">
    <name type="scientific">Pseudooceanicola atlanticus</name>
    <dbReference type="NCBI Taxonomy" id="1461694"/>
    <lineage>
        <taxon>Bacteria</taxon>
        <taxon>Pseudomonadati</taxon>
        <taxon>Pseudomonadota</taxon>
        <taxon>Alphaproteobacteria</taxon>
        <taxon>Rhodobacterales</taxon>
        <taxon>Paracoccaceae</taxon>
        <taxon>Pseudooceanicola</taxon>
    </lineage>
</organism>
<comment type="caution">
    <text evidence="9">The sequence shown here is derived from an EMBL/GenBank/DDBJ whole genome shotgun (WGS) entry which is preliminary data.</text>
</comment>
<feature type="transmembrane region" description="Helical" evidence="7">
    <location>
        <begin position="199"/>
        <end position="225"/>
    </location>
</feature>
<feature type="transmembrane region" description="Helical" evidence="7">
    <location>
        <begin position="35"/>
        <end position="58"/>
    </location>
</feature>
<dbReference type="InterPro" id="IPR000515">
    <property type="entry name" value="MetI-like"/>
</dbReference>
<evidence type="ECO:0000313" key="10">
    <source>
        <dbReference type="Proteomes" id="UP000030004"/>
    </source>
</evidence>
<feature type="transmembrane region" description="Helical" evidence="7">
    <location>
        <begin position="78"/>
        <end position="107"/>
    </location>
</feature>
<name>A0A0A0EGG6_9RHOB</name>
<evidence type="ECO:0000259" key="8">
    <source>
        <dbReference type="PROSITE" id="PS50928"/>
    </source>
</evidence>
<comment type="subcellular location">
    <subcellularLocation>
        <location evidence="1 7">Cell membrane</location>
        <topology evidence="1 7">Multi-pass membrane protein</topology>
    </subcellularLocation>
</comment>
<evidence type="ECO:0000256" key="2">
    <source>
        <dbReference type="ARBA" id="ARBA00022448"/>
    </source>
</evidence>
<reference evidence="9 10" key="1">
    <citation type="journal article" date="2015" name="Antonie Van Leeuwenhoek">
        <title>Pseudooceanicola atlanticus gen. nov. sp. nov., isolated from surface seawater of the Atlantic Ocean and reclassification of Oceanicola batsensis, Oceanicola marinus, Oceanicola nitratireducens, Oceanicola nanhaiensis, Oceanicola antarcticus and Oceanicola flagellatus, as Pseudooceanicola batsensis comb. nov., Pseudooceanicola marinus comb. nov., Pseudooceanicola nitratireducens comb. nov., Pseudooceanicola nanhaiensis comb. nov., Pseudooceanicola antarcticus comb. nov., and Pseudooceanicola flagellatus comb. nov.</title>
        <authorList>
            <person name="Lai Q."/>
            <person name="Li G."/>
            <person name="Liu X."/>
            <person name="Du Y."/>
            <person name="Sun F."/>
            <person name="Shao Z."/>
        </authorList>
    </citation>
    <scope>NUCLEOTIDE SEQUENCE [LARGE SCALE GENOMIC DNA]</scope>
    <source>
        <strain evidence="9 10">22II-s11g</strain>
    </source>
</reference>
<dbReference type="PANTHER" id="PTHR30151">
    <property type="entry name" value="ALKANE SULFONATE ABC TRANSPORTER-RELATED, MEMBRANE SUBUNIT"/>
    <property type="match status" value="1"/>
</dbReference>
<dbReference type="PANTHER" id="PTHR30151:SF41">
    <property type="entry name" value="ABC TRANSPORTER PERMEASE PROTEIN"/>
    <property type="match status" value="1"/>
</dbReference>
<dbReference type="eggNOG" id="COG0600">
    <property type="taxonomic scope" value="Bacteria"/>
</dbReference>
<evidence type="ECO:0000256" key="7">
    <source>
        <dbReference type="RuleBase" id="RU363032"/>
    </source>
</evidence>
<dbReference type="InterPro" id="IPR035906">
    <property type="entry name" value="MetI-like_sf"/>
</dbReference>
<protein>
    <submittedName>
        <fullName evidence="9">ABC transporter ATP-binding protein</fullName>
    </submittedName>
</protein>
<dbReference type="OrthoDB" id="9786495at2"/>
<keyword evidence="10" id="KW-1185">Reference proteome</keyword>
<dbReference type="CDD" id="cd06261">
    <property type="entry name" value="TM_PBP2"/>
    <property type="match status" value="1"/>
</dbReference>
<dbReference type="STRING" id="1461694.ATO9_04965"/>
<evidence type="ECO:0000256" key="1">
    <source>
        <dbReference type="ARBA" id="ARBA00004651"/>
    </source>
</evidence>
<keyword evidence="9" id="KW-0547">Nucleotide-binding</keyword>
<dbReference type="Pfam" id="PF00528">
    <property type="entry name" value="BPD_transp_1"/>
    <property type="match status" value="1"/>
</dbReference>
<dbReference type="PROSITE" id="PS50928">
    <property type="entry name" value="ABC_TM1"/>
    <property type="match status" value="1"/>
</dbReference>
<keyword evidence="2 7" id="KW-0813">Transport</keyword>
<gene>
    <name evidence="9" type="ORF">ATO9_04965</name>
</gene>
<keyword evidence="9" id="KW-0067">ATP-binding</keyword>
<dbReference type="Gene3D" id="1.10.3720.10">
    <property type="entry name" value="MetI-like"/>
    <property type="match status" value="1"/>
</dbReference>
<evidence type="ECO:0000256" key="5">
    <source>
        <dbReference type="ARBA" id="ARBA00022989"/>
    </source>
</evidence>
<comment type="similarity">
    <text evidence="7">Belongs to the binding-protein-dependent transport system permease family.</text>
</comment>
<dbReference type="GO" id="GO:0005524">
    <property type="term" value="F:ATP binding"/>
    <property type="evidence" value="ECO:0007669"/>
    <property type="project" value="UniProtKB-KW"/>
</dbReference>
<feature type="transmembrane region" description="Helical" evidence="7">
    <location>
        <begin position="250"/>
        <end position="276"/>
    </location>
</feature>
<evidence type="ECO:0000256" key="6">
    <source>
        <dbReference type="ARBA" id="ARBA00023136"/>
    </source>
</evidence>
<keyword evidence="6 7" id="KW-0472">Membrane</keyword>
<sequence>MSIAETDTPTEPVETVDQEELARARRERIMKIARWTLPSLVMILTLLAWHLYVTIAEVPHYILPGPLLVGQKMIEDWAILWPAMILTGRLTLLALLFAVIGGVALAVAFTQSKWAEMSFFPYAVILQVTPVVAIAPLIQIYVDNAFLAALLCAWIVAFFPILSNTTIGLKSSDHNLQDLFTIYGATRWQRLRYLAAPSALPFFLGGLKIAGGLALIGAVVAEFVIGRAGTGLGLASTLLEASYRFNFGRLYAALILISLMGVVIFALMSLISHLALYRWHESALKRES</sequence>
<evidence type="ECO:0000256" key="3">
    <source>
        <dbReference type="ARBA" id="ARBA00022475"/>
    </source>
</evidence>